<dbReference type="AlphaFoldDB" id="A0A1I9YJM8"/>
<dbReference type="EMBL" id="CP017561">
    <property type="protein sequence ID" value="APA86511.1"/>
    <property type="molecule type" value="Genomic_DNA"/>
</dbReference>
<gene>
    <name evidence="1" type="ORF">BJG93_14735</name>
</gene>
<accession>A0A1I9YJM8</accession>
<proteinExistence type="predicted"/>
<protein>
    <submittedName>
        <fullName evidence="1">Uncharacterized protein</fullName>
    </submittedName>
</protein>
<sequence length="203" mass="21924">MLSDDTLLFVVDKPVESEPMPLVTVDKPVEVDALKELRPVLAEVERLEIPVLAETLNEERPVLSDDTPVDKELTPVDSELMLLVAVDRPVDKELTPVESDDTPVLRLEIPVEVLVESDPTAWFVASSCEPFTASVELAFSRPAATFVICRSAPLSPTLTTLFGAAPAKLYDFPPIVALEVGFAAAVTEPEPKATSPAFVAVAF</sequence>
<reference evidence="1" key="1">
    <citation type="submission" date="2016-09" db="EMBL/GenBank/DDBJ databases">
        <title>The Complete Genome of Burkholderia sprentiae wsm5005.</title>
        <authorList>
            <person name="De Meyer S."/>
            <person name="Wang P."/>
            <person name="Terpolilli J."/>
        </authorList>
    </citation>
    <scope>NUCLEOTIDE SEQUENCE [LARGE SCALE GENOMIC DNA]</scope>
    <source>
        <strain evidence="1">WSM5005</strain>
    </source>
</reference>
<evidence type="ECO:0000313" key="1">
    <source>
        <dbReference type="EMBL" id="APA86511.1"/>
    </source>
</evidence>
<organism evidence="1">
    <name type="scientific">Paraburkholderia sprentiae WSM5005</name>
    <dbReference type="NCBI Taxonomy" id="754502"/>
    <lineage>
        <taxon>Bacteria</taxon>
        <taxon>Pseudomonadati</taxon>
        <taxon>Pseudomonadota</taxon>
        <taxon>Betaproteobacteria</taxon>
        <taxon>Burkholderiales</taxon>
        <taxon>Burkholderiaceae</taxon>
        <taxon>Paraburkholderia</taxon>
    </lineage>
</organism>
<name>A0A1I9YJM8_9BURK</name>
<dbReference type="STRING" id="754502.BJG93_14735"/>